<accession>A0A5E4VYJ7</accession>
<dbReference type="Proteomes" id="UP000366945">
    <property type="component" value="Unassembled WGS sequence"/>
</dbReference>
<organism evidence="1 2">
    <name type="scientific">Pandoraea pneumonica</name>
    <dbReference type="NCBI Taxonomy" id="2508299"/>
    <lineage>
        <taxon>Bacteria</taxon>
        <taxon>Pseudomonadati</taxon>
        <taxon>Pseudomonadota</taxon>
        <taxon>Betaproteobacteria</taxon>
        <taxon>Burkholderiales</taxon>
        <taxon>Burkholderiaceae</taxon>
        <taxon>Pandoraea</taxon>
    </lineage>
</organism>
<dbReference type="EMBL" id="CABPSK010000002">
    <property type="protein sequence ID" value="VVE16629.1"/>
    <property type="molecule type" value="Genomic_DNA"/>
</dbReference>
<name>A0A5E4VYJ7_9BURK</name>
<sequence length="157" mass="17458">MSTFVTLLFLVCLVGLPVWHVLRKRNLKTDMLAAAGLQDGQGYTFFFGDSGIVLNPATKCVTVAEKWRMKTYPFSDIRSWKASKVHAGPTHVTAFGGASGAAQNVGNALRAKAHADSLSHFVLVVKDIDAPEWKIRMIREKDQARWMEILQQEINEA</sequence>
<protein>
    <recommendedName>
        <fullName evidence="3">DUF4755 domain-containing protein</fullName>
    </recommendedName>
</protein>
<gene>
    <name evidence="1" type="ORF">PPN31114_02936</name>
</gene>
<dbReference type="RefSeq" id="WP_150680159.1">
    <property type="nucleotide sequence ID" value="NZ_CABPSK010000002.1"/>
</dbReference>
<dbReference type="Pfam" id="PF15947">
    <property type="entry name" value="DUF4755"/>
    <property type="match status" value="1"/>
</dbReference>
<dbReference type="GeneID" id="300404955"/>
<evidence type="ECO:0008006" key="3">
    <source>
        <dbReference type="Google" id="ProtNLM"/>
    </source>
</evidence>
<keyword evidence="2" id="KW-1185">Reference proteome</keyword>
<evidence type="ECO:0000313" key="2">
    <source>
        <dbReference type="Proteomes" id="UP000366945"/>
    </source>
</evidence>
<reference evidence="1 2" key="1">
    <citation type="submission" date="2019-08" db="EMBL/GenBank/DDBJ databases">
        <authorList>
            <person name="Peeters C."/>
        </authorList>
    </citation>
    <scope>NUCLEOTIDE SEQUENCE [LARGE SCALE GENOMIC DNA]</scope>
    <source>
        <strain evidence="1 2">LMG 31114</strain>
    </source>
</reference>
<dbReference type="AlphaFoldDB" id="A0A5E4VYJ7"/>
<dbReference type="OrthoDB" id="8779339at2"/>
<proteinExistence type="predicted"/>
<evidence type="ECO:0000313" key="1">
    <source>
        <dbReference type="EMBL" id="VVE16629.1"/>
    </source>
</evidence>
<dbReference type="InterPro" id="IPR031863">
    <property type="entry name" value="DUF4755"/>
</dbReference>